<evidence type="ECO:0000256" key="5">
    <source>
        <dbReference type="ARBA" id="ARBA00010617"/>
    </source>
</evidence>
<evidence type="ECO:0000256" key="15">
    <source>
        <dbReference type="RuleBase" id="RU000461"/>
    </source>
</evidence>
<dbReference type="PANTHER" id="PTHR24300:SF403">
    <property type="entry name" value="CYTOCHROME P450 306A1"/>
    <property type="match status" value="1"/>
</dbReference>
<evidence type="ECO:0000256" key="2">
    <source>
        <dbReference type="ARBA" id="ARBA00003690"/>
    </source>
</evidence>
<comment type="cofactor">
    <cofactor evidence="1 14">
        <name>heme</name>
        <dbReference type="ChEBI" id="CHEBI:30413"/>
    </cofactor>
</comment>
<dbReference type="GO" id="GO:0006805">
    <property type="term" value="P:xenobiotic metabolic process"/>
    <property type="evidence" value="ECO:0007669"/>
    <property type="project" value="TreeGrafter"/>
</dbReference>
<dbReference type="GO" id="GO:0020037">
    <property type="term" value="F:heme binding"/>
    <property type="evidence" value="ECO:0007669"/>
    <property type="project" value="InterPro"/>
</dbReference>
<dbReference type="PRINTS" id="PR00385">
    <property type="entry name" value="P450"/>
</dbReference>
<evidence type="ECO:0000256" key="7">
    <source>
        <dbReference type="ARBA" id="ARBA00022723"/>
    </source>
</evidence>
<dbReference type="PRINTS" id="PR00463">
    <property type="entry name" value="EP450I"/>
</dbReference>
<evidence type="ECO:0000256" key="13">
    <source>
        <dbReference type="ARBA" id="ARBA00023136"/>
    </source>
</evidence>
<keyword evidence="9" id="KW-0492">Microsome</keyword>
<dbReference type="GO" id="GO:0008395">
    <property type="term" value="F:steroid hydroxylase activity"/>
    <property type="evidence" value="ECO:0007669"/>
    <property type="project" value="TreeGrafter"/>
</dbReference>
<keyword evidence="7 14" id="KW-0479">Metal-binding</keyword>
<dbReference type="GO" id="GO:0005789">
    <property type="term" value="C:endoplasmic reticulum membrane"/>
    <property type="evidence" value="ECO:0007669"/>
    <property type="project" value="UniProtKB-SubCell"/>
</dbReference>
<evidence type="ECO:0000313" key="18">
    <source>
        <dbReference type="Proteomes" id="UP000886998"/>
    </source>
</evidence>
<name>A0A8X6WUL3_9ARAC</name>
<evidence type="ECO:0000256" key="12">
    <source>
        <dbReference type="ARBA" id="ARBA00023033"/>
    </source>
</evidence>
<dbReference type="InterPro" id="IPR017972">
    <property type="entry name" value="Cyt_P450_CS"/>
</dbReference>
<keyword evidence="16" id="KW-0812">Transmembrane</keyword>
<keyword evidence="13 16" id="KW-0472">Membrane</keyword>
<keyword evidence="12 15" id="KW-0503">Monooxygenase</keyword>
<dbReference type="InterPro" id="IPR001128">
    <property type="entry name" value="Cyt_P450"/>
</dbReference>
<keyword evidence="18" id="KW-1185">Reference proteome</keyword>
<dbReference type="AlphaFoldDB" id="A0A8X6WUL3"/>
<accession>A0A8X6WUL3</accession>
<gene>
    <name evidence="17" type="primary">Cyp18a1</name>
    <name evidence="17" type="ORF">TNIN_296031</name>
</gene>
<dbReference type="EMBL" id="BMAV01002595">
    <property type="protein sequence ID" value="GFY41623.1"/>
    <property type="molecule type" value="Genomic_DNA"/>
</dbReference>
<dbReference type="Proteomes" id="UP000886998">
    <property type="component" value="Unassembled WGS sequence"/>
</dbReference>
<organism evidence="17 18">
    <name type="scientific">Trichonephila inaurata madagascariensis</name>
    <dbReference type="NCBI Taxonomy" id="2747483"/>
    <lineage>
        <taxon>Eukaryota</taxon>
        <taxon>Metazoa</taxon>
        <taxon>Ecdysozoa</taxon>
        <taxon>Arthropoda</taxon>
        <taxon>Chelicerata</taxon>
        <taxon>Arachnida</taxon>
        <taxon>Araneae</taxon>
        <taxon>Araneomorphae</taxon>
        <taxon>Entelegynae</taxon>
        <taxon>Araneoidea</taxon>
        <taxon>Nephilidae</taxon>
        <taxon>Trichonephila</taxon>
        <taxon>Trichonephila inaurata</taxon>
    </lineage>
</organism>
<evidence type="ECO:0000256" key="10">
    <source>
        <dbReference type="ARBA" id="ARBA00023002"/>
    </source>
</evidence>
<evidence type="ECO:0000256" key="4">
    <source>
        <dbReference type="ARBA" id="ARBA00004406"/>
    </source>
</evidence>
<evidence type="ECO:0000256" key="9">
    <source>
        <dbReference type="ARBA" id="ARBA00022848"/>
    </source>
</evidence>
<proteinExistence type="inferred from homology"/>
<dbReference type="GO" id="GO:0005506">
    <property type="term" value="F:iron ion binding"/>
    <property type="evidence" value="ECO:0007669"/>
    <property type="project" value="InterPro"/>
</dbReference>
<comment type="function">
    <text evidence="2">May be involved in the metabolism of insect hormones and in the breakdown of synthetic insecticides.</text>
</comment>
<feature type="binding site" description="axial binding residue" evidence="14">
    <location>
        <position position="493"/>
    </location>
    <ligand>
        <name>heme</name>
        <dbReference type="ChEBI" id="CHEBI:30413"/>
    </ligand>
    <ligandPart>
        <name>Fe</name>
        <dbReference type="ChEBI" id="CHEBI:18248"/>
    </ligandPart>
</feature>
<evidence type="ECO:0000256" key="8">
    <source>
        <dbReference type="ARBA" id="ARBA00022824"/>
    </source>
</evidence>
<reference evidence="17" key="1">
    <citation type="submission" date="2020-08" db="EMBL/GenBank/DDBJ databases">
        <title>Multicomponent nature underlies the extraordinary mechanical properties of spider dragline silk.</title>
        <authorList>
            <person name="Kono N."/>
            <person name="Nakamura H."/>
            <person name="Mori M."/>
            <person name="Yoshida Y."/>
            <person name="Ohtoshi R."/>
            <person name="Malay A.D."/>
            <person name="Moran D.A.P."/>
            <person name="Tomita M."/>
            <person name="Numata K."/>
            <person name="Arakawa K."/>
        </authorList>
    </citation>
    <scope>NUCLEOTIDE SEQUENCE</scope>
</reference>
<keyword evidence="11 14" id="KW-0408">Iron</keyword>
<comment type="similarity">
    <text evidence="5 15">Belongs to the cytochrome P450 family.</text>
</comment>
<keyword evidence="16" id="KW-1133">Transmembrane helix</keyword>
<dbReference type="GO" id="GO:0006082">
    <property type="term" value="P:organic acid metabolic process"/>
    <property type="evidence" value="ECO:0007669"/>
    <property type="project" value="TreeGrafter"/>
</dbReference>
<comment type="caution">
    <text evidence="17">The sequence shown here is derived from an EMBL/GenBank/DDBJ whole genome shotgun (WGS) entry which is preliminary data.</text>
</comment>
<dbReference type="PROSITE" id="PS00086">
    <property type="entry name" value="CYTOCHROME_P450"/>
    <property type="match status" value="1"/>
</dbReference>
<feature type="transmembrane region" description="Helical" evidence="16">
    <location>
        <begin position="58"/>
        <end position="79"/>
    </location>
</feature>
<comment type="subcellular location">
    <subcellularLocation>
        <location evidence="4">Endoplasmic reticulum membrane</location>
        <topology evidence="4">Peripheral membrane protein</topology>
    </subcellularLocation>
    <subcellularLocation>
        <location evidence="3">Microsome membrane</location>
        <topology evidence="3">Peripheral membrane protein</topology>
    </subcellularLocation>
</comment>
<keyword evidence="8" id="KW-0256">Endoplasmic reticulum</keyword>
<keyword evidence="6 14" id="KW-0349">Heme</keyword>
<dbReference type="InterPro" id="IPR050182">
    <property type="entry name" value="Cytochrome_P450_fam2"/>
</dbReference>
<keyword evidence="10 15" id="KW-0560">Oxidoreductase</keyword>
<dbReference type="InterPro" id="IPR036396">
    <property type="entry name" value="Cyt_P450_sf"/>
</dbReference>
<evidence type="ECO:0000256" key="6">
    <source>
        <dbReference type="ARBA" id="ARBA00022617"/>
    </source>
</evidence>
<evidence type="ECO:0000313" key="17">
    <source>
        <dbReference type="EMBL" id="GFY41623.1"/>
    </source>
</evidence>
<dbReference type="PANTHER" id="PTHR24300">
    <property type="entry name" value="CYTOCHROME P450 508A4-RELATED"/>
    <property type="match status" value="1"/>
</dbReference>
<dbReference type="FunFam" id="1.10.630.10:FF:000238">
    <property type="entry name" value="Cytochrome P450 2A6"/>
    <property type="match status" value="1"/>
</dbReference>
<evidence type="ECO:0000256" key="11">
    <source>
        <dbReference type="ARBA" id="ARBA00023004"/>
    </source>
</evidence>
<dbReference type="SUPFAM" id="SSF48264">
    <property type="entry name" value="Cytochrome P450"/>
    <property type="match status" value="1"/>
</dbReference>
<evidence type="ECO:0000256" key="1">
    <source>
        <dbReference type="ARBA" id="ARBA00001971"/>
    </source>
</evidence>
<dbReference type="Gene3D" id="1.10.630.10">
    <property type="entry name" value="Cytochrome P450"/>
    <property type="match status" value="1"/>
</dbReference>
<dbReference type="GO" id="GO:0016712">
    <property type="term" value="F:oxidoreductase activity, acting on paired donors, with incorporation or reduction of molecular oxygen, reduced flavin or flavoprotein as one donor, and incorporation of one atom of oxygen"/>
    <property type="evidence" value="ECO:0007669"/>
    <property type="project" value="TreeGrafter"/>
</dbReference>
<sequence>MRNRKNSTHLDSYKLKENEDPSFLLRLESLEDNSPTVHSVLETMKMDLSLLSESINTLSPFSLAVAFATLFITIVYCALKKRGLPPGLSGLPYFGYWPFIHDDFHLKLDETQKKYGEVISFTCTGRLYVSLGSVKIVREAYITKSECFGDRTLEYSLLKHAFREGVIFLNGDPWKVIRKFFLAVLKERGTVSIKNSFSGDLYDSIKSTINDIKALKGEPFNTVELLNDKCTANLRLTVFGNVGASDEKIRRCNELYAREMLSLTPVNMLTCGNFPRYFILPFKSDYHSCVKNHAEFEGIMYEIIKEHEKTYDEENIRDVIDEYLKERNKRRSKGDPTAKYFTDKVLVGSLVQIVGDGIFAVASFVGFAMRCLIENPEEQDKIYKEIVDVVGVDRQPTMEDKSKLAYLNAFILETLRMSDIFNFFPSQECIKETTLNGYRIPKGSTIIINFYTAHRDPEVYEEPEKFNPSRFIQVEGKRRPELPISFGVGKRACLGEGFTMTQIFLFLASIIQNFHLELPKGTTKSAFELYMGGSLRVIARPRDHK</sequence>
<evidence type="ECO:0000256" key="16">
    <source>
        <dbReference type="SAM" id="Phobius"/>
    </source>
</evidence>
<protein>
    <submittedName>
        <fullName evidence="17">Cytochrome P450 18a1</fullName>
    </submittedName>
</protein>
<evidence type="ECO:0000256" key="14">
    <source>
        <dbReference type="PIRSR" id="PIRSR602401-1"/>
    </source>
</evidence>
<dbReference type="OrthoDB" id="1055148at2759"/>
<dbReference type="InterPro" id="IPR002401">
    <property type="entry name" value="Cyt_P450_E_grp-I"/>
</dbReference>
<evidence type="ECO:0000256" key="3">
    <source>
        <dbReference type="ARBA" id="ARBA00004174"/>
    </source>
</evidence>
<dbReference type="Pfam" id="PF00067">
    <property type="entry name" value="p450"/>
    <property type="match status" value="1"/>
</dbReference>